<gene>
    <name evidence="2" type="ORF">JO391_08820</name>
</gene>
<dbReference type="EMBL" id="CP069370">
    <property type="protein sequence ID" value="QYZ71578.1"/>
    <property type="molecule type" value="Genomic_DNA"/>
</dbReference>
<evidence type="ECO:0000256" key="1">
    <source>
        <dbReference type="SAM" id="SignalP"/>
    </source>
</evidence>
<name>A0A8G1EEP8_9RHOB</name>
<accession>A0A8G1EEP8</accession>
<evidence type="ECO:0000313" key="2">
    <source>
        <dbReference type="EMBL" id="QYZ71578.1"/>
    </source>
</evidence>
<dbReference type="KEGG" id="nsm:JO391_08820"/>
<dbReference type="Proteomes" id="UP000826300">
    <property type="component" value="Chromosome"/>
</dbReference>
<reference evidence="2" key="1">
    <citation type="submission" date="2021-02" db="EMBL/GenBank/DDBJ databases">
        <title>Rhodobacter shimadae sp. nov., an aerobic anoxygenic phototrophic bacterium isolated from a hot spring.</title>
        <authorList>
            <person name="Muramatsu S."/>
            <person name="Haruta S."/>
            <person name="Hirose S."/>
            <person name="Hanada S."/>
        </authorList>
    </citation>
    <scope>NUCLEOTIDE SEQUENCE</scope>
    <source>
        <strain evidence="2">N10</strain>
    </source>
</reference>
<keyword evidence="3" id="KW-1185">Reference proteome</keyword>
<keyword evidence="1" id="KW-0732">Signal</keyword>
<feature type="signal peptide" evidence="1">
    <location>
        <begin position="1"/>
        <end position="18"/>
    </location>
</feature>
<protein>
    <recommendedName>
        <fullName evidence="4">DUF3108 domain-containing protein</fullName>
    </recommendedName>
</protein>
<sequence>MLRLSLLLALLASTPVGAECLTEASLDSGVMFTRADGRTGSAVRGPRDVLRIDYALGDANRIDRVEAKYGIFTQKALDRLGPPGTPATETIFRRAGRQKAPQAGEAWKTRLSIVAETEAVPPARPVKSRADYQVTYSYQSEQTVTLSGCKYRMIPVEATFVGDTAHFTRRWDYFPELGLGLETRYTDHRTGIDTRLDLKALRAPQ</sequence>
<proteinExistence type="predicted"/>
<organism evidence="2 3">
    <name type="scientific">Neotabrizicola shimadae</name>
    <dbReference type="NCBI Taxonomy" id="2807096"/>
    <lineage>
        <taxon>Bacteria</taxon>
        <taxon>Pseudomonadati</taxon>
        <taxon>Pseudomonadota</taxon>
        <taxon>Alphaproteobacteria</taxon>
        <taxon>Rhodobacterales</taxon>
        <taxon>Paracoccaceae</taxon>
        <taxon>Neotabrizicola</taxon>
    </lineage>
</organism>
<dbReference type="RefSeq" id="WP_220664177.1">
    <property type="nucleotide sequence ID" value="NZ_CP069370.1"/>
</dbReference>
<dbReference type="AlphaFoldDB" id="A0A8G1EEP8"/>
<feature type="chain" id="PRO_5034669039" description="DUF3108 domain-containing protein" evidence="1">
    <location>
        <begin position="19"/>
        <end position="205"/>
    </location>
</feature>
<evidence type="ECO:0000313" key="3">
    <source>
        <dbReference type="Proteomes" id="UP000826300"/>
    </source>
</evidence>
<evidence type="ECO:0008006" key="4">
    <source>
        <dbReference type="Google" id="ProtNLM"/>
    </source>
</evidence>